<dbReference type="Proteomes" id="UP000475928">
    <property type="component" value="Unassembled WGS sequence"/>
</dbReference>
<dbReference type="GO" id="GO:0000976">
    <property type="term" value="F:transcription cis-regulatory region binding"/>
    <property type="evidence" value="ECO:0007669"/>
    <property type="project" value="TreeGrafter"/>
</dbReference>
<protein>
    <submittedName>
        <fullName evidence="6">TetR family transcriptional regulator</fullName>
    </submittedName>
</protein>
<dbReference type="EMBL" id="BLLH01000003">
    <property type="protein sequence ID" value="GFH40364.1"/>
    <property type="molecule type" value="Genomic_DNA"/>
</dbReference>
<gene>
    <name evidence="6" type="primary">ycdF</name>
    <name evidence="6" type="ORF">Hs20B_07620</name>
</gene>
<keyword evidence="2 4" id="KW-0238">DNA-binding</keyword>
<reference evidence="6 7" key="1">
    <citation type="submission" date="2020-02" db="EMBL/GenBank/DDBJ databases">
        <title>Draft genome sequence of Lactococcus sp. Hs20B0-1.</title>
        <authorList>
            <person name="Noda S."/>
            <person name="Yuki M."/>
            <person name="Ohkuma M."/>
        </authorList>
    </citation>
    <scope>NUCLEOTIDE SEQUENCE [LARGE SCALE GENOMIC DNA]</scope>
    <source>
        <strain evidence="6 7">Hs20B0-1</strain>
    </source>
</reference>
<dbReference type="AlphaFoldDB" id="A0A6A0B7N6"/>
<dbReference type="SUPFAM" id="SSF46689">
    <property type="entry name" value="Homeodomain-like"/>
    <property type="match status" value="1"/>
</dbReference>
<name>A0A6A0B7N6_9LACT</name>
<keyword evidence="1" id="KW-0805">Transcription regulation</keyword>
<dbReference type="Pfam" id="PF00440">
    <property type="entry name" value="TetR_N"/>
    <property type="match status" value="1"/>
</dbReference>
<keyword evidence="3" id="KW-0804">Transcription</keyword>
<feature type="DNA-binding region" description="H-T-H motif" evidence="4">
    <location>
        <begin position="24"/>
        <end position="43"/>
    </location>
</feature>
<evidence type="ECO:0000256" key="2">
    <source>
        <dbReference type="ARBA" id="ARBA00023125"/>
    </source>
</evidence>
<dbReference type="Gene3D" id="1.10.357.10">
    <property type="entry name" value="Tetracycline Repressor, domain 2"/>
    <property type="match status" value="1"/>
</dbReference>
<dbReference type="PRINTS" id="PR00455">
    <property type="entry name" value="HTHTETR"/>
</dbReference>
<dbReference type="PROSITE" id="PS50977">
    <property type="entry name" value="HTH_TETR_2"/>
    <property type="match status" value="1"/>
</dbReference>
<dbReference type="GO" id="GO:0003700">
    <property type="term" value="F:DNA-binding transcription factor activity"/>
    <property type="evidence" value="ECO:0007669"/>
    <property type="project" value="TreeGrafter"/>
</dbReference>
<comment type="caution">
    <text evidence="6">The sequence shown here is derived from an EMBL/GenBank/DDBJ whole genome shotgun (WGS) entry which is preliminary data.</text>
</comment>
<keyword evidence="7" id="KW-1185">Reference proteome</keyword>
<dbReference type="PANTHER" id="PTHR30055">
    <property type="entry name" value="HTH-TYPE TRANSCRIPTIONAL REGULATOR RUTR"/>
    <property type="match status" value="1"/>
</dbReference>
<dbReference type="InterPro" id="IPR050109">
    <property type="entry name" value="HTH-type_TetR-like_transc_reg"/>
</dbReference>
<dbReference type="InterPro" id="IPR009057">
    <property type="entry name" value="Homeodomain-like_sf"/>
</dbReference>
<dbReference type="RefSeq" id="WP_172355838.1">
    <property type="nucleotide sequence ID" value="NZ_BLLH01000003.1"/>
</dbReference>
<evidence type="ECO:0000259" key="5">
    <source>
        <dbReference type="PROSITE" id="PS50977"/>
    </source>
</evidence>
<feature type="domain" description="HTH tetR-type" evidence="5">
    <location>
        <begin position="1"/>
        <end position="61"/>
    </location>
</feature>
<evidence type="ECO:0000313" key="6">
    <source>
        <dbReference type="EMBL" id="GFH40364.1"/>
    </source>
</evidence>
<evidence type="ECO:0000256" key="1">
    <source>
        <dbReference type="ARBA" id="ARBA00023015"/>
    </source>
</evidence>
<dbReference type="InterPro" id="IPR001647">
    <property type="entry name" value="HTH_TetR"/>
</dbReference>
<evidence type="ECO:0000256" key="3">
    <source>
        <dbReference type="ARBA" id="ARBA00023163"/>
    </source>
</evidence>
<sequence length="181" mass="20872">MSSREKLEQAAIELITQQGYQQTTAQQIADRAGVTERTFFRQFSDKSDVLFSKTEDYIAHYADGLSRSTADTLLSKVYDVYYFVASTLFKNLHGHAKQRQLIIQSEPALIERELYKAYEVVQFLTEQLSVEFEPLATRLSVQSMNVVFHTAYEKWLAQPNDDAVLADIFADTYHAWQQLNQ</sequence>
<accession>A0A6A0B7N6</accession>
<evidence type="ECO:0000313" key="7">
    <source>
        <dbReference type="Proteomes" id="UP000475928"/>
    </source>
</evidence>
<dbReference type="PANTHER" id="PTHR30055:SF238">
    <property type="entry name" value="MYCOFACTOCIN BIOSYNTHESIS TRANSCRIPTIONAL REGULATOR MFTR-RELATED"/>
    <property type="match status" value="1"/>
</dbReference>
<evidence type="ECO:0000256" key="4">
    <source>
        <dbReference type="PROSITE-ProRule" id="PRU00335"/>
    </source>
</evidence>
<proteinExistence type="predicted"/>
<organism evidence="6 7">
    <name type="scientific">Pseudolactococcus insecticola</name>
    <dbReference type="NCBI Taxonomy" id="2709158"/>
    <lineage>
        <taxon>Bacteria</taxon>
        <taxon>Bacillati</taxon>
        <taxon>Bacillota</taxon>
        <taxon>Bacilli</taxon>
        <taxon>Lactobacillales</taxon>
        <taxon>Streptococcaceae</taxon>
        <taxon>Pseudolactococcus</taxon>
    </lineage>
</organism>